<sequence length="89" mass="10320">MSTLTIELPETLSKQIQRKRISQQQLETIFSRVLQLYLNEIPLTTMNTERTPSHPPKTLRDLRGSIPVTGPQDFDAIRQQVISTQIRLY</sequence>
<reference evidence="2" key="1">
    <citation type="journal article" date="2015" name="PeerJ">
        <title>First genomic representation of candidate bacterial phylum KSB3 points to enhanced environmental sensing as a trigger of wastewater bulking.</title>
        <authorList>
            <person name="Sekiguchi Y."/>
            <person name="Ohashi A."/>
            <person name="Parks D.H."/>
            <person name="Yamauchi T."/>
            <person name="Tyson G.W."/>
            <person name="Hugenholtz P."/>
        </authorList>
    </citation>
    <scope>NUCLEOTIDE SEQUENCE [LARGE SCALE GENOMIC DNA]</scope>
</reference>
<evidence type="ECO:0000313" key="2">
    <source>
        <dbReference type="EMBL" id="GAK61103.1"/>
    </source>
</evidence>
<evidence type="ECO:0000313" key="3">
    <source>
        <dbReference type="Proteomes" id="UP000030661"/>
    </source>
</evidence>
<dbReference type="STRING" id="1499967.U27_01001"/>
<proteinExistence type="predicted"/>
<keyword evidence="3" id="KW-1185">Reference proteome</keyword>
<protein>
    <submittedName>
        <fullName evidence="2">Uncharacterized protein</fullName>
    </submittedName>
</protein>
<dbReference type="HOGENOM" id="CLU_2448604_0_0_0"/>
<accession>A0A081C948</accession>
<evidence type="ECO:0000256" key="1">
    <source>
        <dbReference type="SAM" id="MobiDB-lite"/>
    </source>
</evidence>
<name>A0A081C948_VECG1</name>
<gene>
    <name evidence="2" type="ORF">U27_01001</name>
</gene>
<dbReference type="EMBL" id="DF820477">
    <property type="protein sequence ID" value="GAK61103.1"/>
    <property type="molecule type" value="Genomic_DNA"/>
</dbReference>
<dbReference type="AlphaFoldDB" id="A0A081C948"/>
<feature type="region of interest" description="Disordered" evidence="1">
    <location>
        <begin position="46"/>
        <end position="67"/>
    </location>
</feature>
<organism evidence="2">
    <name type="scientific">Vecturithrix granuli</name>
    <dbReference type="NCBI Taxonomy" id="1499967"/>
    <lineage>
        <taxon>Bacteria</taxon>
        <taxon>Candidatus Moduliflexota</taxon>
        <taxon>Candidatus Vecturitrichia</taxon>
        <taxon>Candidatus Vecturitrichales</taxon>
        <taxon>Candidatus Vecturitrichaceae</taxon>
        <taxon>Candidatus Vecturithrix</taxon>
    </lineage>
</organism>
<dbReference type="Proteomes" id="UP000030661">
    <property type="component" value="Unassembled WGS sequence"/>
</dbReference>